<dbReference type="CDD" id="cd01949">
    <property type="entry name" value="GGDEF"/>
    <property type="match status" value="1"/>
</dbReference>
<comment type="catalytic activity">
    <reaction evidence="2">
        <text>2 GTP = 3',3'-c-di-GMP + 2 diphosphate</text>
        <dbReference type="Rhea" id="RHEA:24898"/>
        <dbReference type="ChEBI" id="CHEBI:33019"/>
        <dbReference type="ChEBI" id="CHEBI:37565"/>
        <dbReference type="ChEBI" id="CHEBI:58805"/>
        <dbReference type="EC" id="2.7.7.65"/>
    </reaction>
</comment>
<dbReference type="InterPro" id="IPR000160">
    <property type="entry name" value="GGDEF_dom"/>
</dbReference>
<dbReference type="EC" id="2.7.7.65" evidence="1"/>
<sequence length="310" mass="33402">MSLHSSEPSAKYSDTQTFEAGTLRVDEGVMPADRQAPRRAFLNVIRSRADFGVNAFLEGRTVIGRSPTCTFPLHDLKVSGHHAAITPNGDGEFVLEDLNSTNGTRVNSTSVIGRRTLRDGDRIFVGETVIRFSLADELDIDFHSEVATLIGSDPLTDLPSKRRFDEALEFSLQTSQRRAIPLAVLMMDMDGVKQINDTYGHLYGAHVIGETGRLIAKVLGSRGQACRFGGDEFSAFLPGLDLEAALGIGEQIRVAVESAGFEKNGVALRPTISIGVACFPKTAADTLSLVTDADAALYRAKARGKNCVTS</sequence>
<dbReference type="OrthoDB" id="9804747at2"/>
<dbReference type="AlphaFoldDB" id="A0A518HYF5"/>
<evidence type="ECO:0000259" key="4">
    <source>
        <dbReference type="PROSITE" id="PS50887"/>
    </source>
</evidence>
<dbReference type="InterPro" id="IPR043128">
    <property type="entry name" value="Rev_trsase/Diguanyl_cyclase"/>
</dbReference>
<keyword evidence="5" id="KW-0548">Nucleotidyltransferase</keyword>
<dbReference type="InterPro" id="IPR008984">
    <property type="entry name" value="SMAD_FHA_dom_sf"/>
</dbReference>
<accession>A0A518HYF5</accession>
<dbReference type="InterPro" id="IPR050469">
    <property type="entry name" value="Diguanylate_Cyclase"/>
</dbReference>
<dbReference type="InterPro" id="IPR000253">
    <property type="entry name" value="FHA_dom"/>
</dbReference>
<keyword evidence="6" id="KW-1185">Reference proteome</keyword>
<evidence type="ECO:0000259" key="3">
    <source>
        <dbReference type="PROSITE" id="PS50006"/>
    </source>
</evidence>
<evidence type="ECO:0000313" key="5">
    <source>
        <dbReference type="EMBL" id="QDV45879.1"/>
    </source>
</evidence>
<proteinExistence type="predicted"/>
<keyword evidence="5" id="KW-0808">Transferase</keyword>
<protein>
    <recommendedName>
        <fullName evidence="1">diguanylate cyclase</fullName>
        <ecNumber evidence="1">2.7.7.65</ecNumber>
    </recommendedName>
</protein>
<dbReference type="EMBL" id="CP037423">
    <property type="protein sequence ID" value="QDV45879.1"/>
    <property type="molecule type" value="Genomic_DNA"/>
</dbReference>
<dbReference type="PANTHER" id="PTHR45138:SF9">
    <property type="entry name" value="DIGUANYLATE CYCLASE DGCM-RELATED"/>
    <property type="match status" value="1"/>
</dbReference>
<evidence type="ECO:0000256" key="1">
    <source>
        <dbReference type="ARBA" id="ARBA00012528"/>
    </source>
</evidence>
<reference evidence="5 6" key="1">
    <citation type="submission" date="2019-03" db="EMBL/GenBank/DDBJ databases">
        <title>Deep-cultivation of Planctomycetes and their phenomic and genomic characterization uncovers novel biology.</title>
        <authorList>
            <person name="Wiegand S."/>
            <person name="Jogler M."/>
            <person name="Boedeker C."/>
            <person name="Pinto D."/>
            <person name="Vollmers J."/>
            <person name="Rivas-Marin E."/>
            <person name="Kohn T."/>
            <person name="Peeters S.H."/>
            <person name="Heuer A."/>
            <person name="Rast P."/>
            <person name="Oberbeckmann S."/>
            <person name="Bunk B."/>
            <person name="Jeske O."/>
            <person name="Meyerdierks A."/>
            <person name="Storesund J.E."/>
            <person name="Kallscheuer N."/>
            <person name="Luecker S."/>
            <person name="Lage O.M."/>
            <person name="Pohl T."/>
            <person name="Merkel B.J."/>
            <person name="Hornburger P."/>
            <person name="Mueller R.-W."/>
            <person name="Bruemmer F."/>
            <person name="Labrenz M."/>
            <person name="Spormann A.M."/>
            <person name="Op den Camp H."/>
            <person name="Overmann J."/>
            <person name="Amann R."/>
            <person name="Jetten M.S.M."/>
            <person name="Mascher T."/>
            <person name="Medema M.H."/>
            <person name="Devos D.P."/>
            <person name="Kaster A.-K."/>
            <person name="Ovreas L."/>
            <person name="Rohde M."/>
            <person name="Galperin M.Y."/>
            <person name="Jogler C."/>
        </authorList>
    </citation>
    <scope>NUCLEOTIDE SEQUENCE [LARGE SCALE GENOMIC DNA]</scope>
    <source>
        <strain evidence="5 6">Enr13</strain>
    </source>
</reference>
<dbReference type="Pfam" id="PF00990">
    <property type="entry name" value="GGDEF"/>
    <property type="match status" value="1"/>
</dbReference>
<dbReference type="NCBIfam" id="TIGR00254">
    <property type="entry name" value="GGDEF"/>
    <property type="match status" value="1"/>
</dbReference>
<feature type="domain" description="GGDEF" evidence="4">
    <location>
        <begin position="180"/>
        <end position="310"/>
    </location>
</feature>
<organism evidence="5 6">
    <name type="scientific">Stieleria neptunia</name>
    <dbReference type="NCBI Taxonomy" id="2527979"/>
    <lineage>
        <taxon>Bacteria</taxon>
        <taxon>Pseudomonadati</taxon>
        <taxon>Planctomycetota</taxon>
        <taxon>Planctomycetia</taxon>
        <taxon>Pirellulales</taxon>
        <taxon>Pirellulaceae</taxon>
        <taxon>Stieleria</taxon>
    </lineage>
</organism>
<dbReference type="KEGG" id="snep:Enr13x_57820"/>
<dbReference type="Proteomes" id="UP000319004">
    <property type="component" value="Chromosome"/>
</dbReference>
<name>A0A518HYF5_9BACT</name>
<dbReference type="RefSeq" id="WP_145390101.1">
    <property type="nucleotide sequence ID" value="NZ_CP037423.1"/>
</dbReference>
<dbReference type="Gene3D" id="3.30.70.270">
    <property type="match status" value="1"/>
</dbReference>
<dbReference type="PROSITE" id="PS50006">
    <property type="entry name" value="FHA_DOMAIN"/>
    <property type="match status" value="1"/>
</dbReference>
<evidence type="ECO:0000313" key="6">
    <source>
        <dbReference type="Proteomes" id="UP000319004"/>
    </source>
</evidence>
<dbReference type="SMART" id="SM00267">
    <property type="entry name" value="GGDEF"/>
    <property type="match status" value="1"/>
</dbReference>
<dbReference type="GO" id="GO:0052621">
    <property type="term" value="F:diguanylate cyclase activity"/>
    <property type="evidence" value="ECO:0007669"/>
    <property type="project" value="UniProtKB-EC"/>
</dbReference>
<dbReference type="CDD" id="cd00060">
    <property type="entry name" value="FHA"/>
    <property type="match status" value="1"/>
</dbReference>
<dbReference type="Gene3D" id="2.60.200.20">
    <property type="match status" value="1"/>
</dbReference>
<gene>
    <name evidence="5" type="primary">ycdT</name>
    <name evidence="5" type="ORF">Enr13x_57820</name>
</gene>
<dbReference type="SUPFAM" id="SSF55073">
    <property type="entry name" value="Nucleotide cyclase"/>
    <property type="match status" value="1"/>
</dbReference>
<dbReference type="SMART" id="SM00240">
    <property type="entry name" value="FHA"/>
    <property type="match status" value="1"/>
</dbReference>
<dbReference type="Pfam" id="PF00498">
    <property type="entry name" value="FHA"/>
    <property type="match status" value="1"/>
</dbReference>
<dbReference type="PANTHER" id="PTHR45138">
    <property type="entry name" value="REGULATORY COMPONENTS OF SENSORY TRANSDUCTION SYSTEM"/>
    <property type="match status" value="1"/>
</dbReference>
<feature type="domain" description="FHA" evidence="3">
    <location>
        <begin position="61"/>
        <end position="111"/>
    </location>
</feature>
<evidence type="ECO:0000256" key="2">
    <source>
        <dbReference type="ARBA" id="ARBA00034247"/>
    </source>
</evidence>
<dbReference type="PROSITE" id="PS50887">
    <property type="entry name" value="GGDEF"/>
    <property type="match status" value="1"/>
</dbReference>
<dbReference type="InterPro" id="IPR029787">
    <property type="entry name" value="Nucleotide_cyclase"/>
</dbReference>
<dbReference type="SUPFAM" id="SSF49879">
    <property type="entry name" value="SMAD/FHA domain"/>
    <property type="match status" value="1"/>
</dbReference>